<keyword evidence="2 3" id="KW-0501">Molybdenum cofactor biosynthesis</keyword>
<keyword evidence="1 3" id="KW-0963">Cytoplasm</keyword>
<dbReference type="GO" id="GO:0005737">
    <property type="term" value="C:cytoplasm"/>
    <property type="evidence" value="ECO:0007669"/>
    <property type="project" value="UniProtKB-SubCell"/>
</dbReference>
<comment type="subcellular location">
    <subcellularLocation>
        <location evidence="3">Cytoplasm</location>
    </subcellularLocation>
</comment>
<reference evidence="5" key="1">
    <citation type="submission" date="2017-08" db="EMBL/GenBank/DDBJ databases">
        <title>A dynamic microbial community with high functional redundancy inhabits the cold, oxic subseafloor aquifer.</title>
        <authorList>
            <person name="Tully B.J."/>
            <person name="Wheat C.G."/>
            <person name="Glazer B.T."/>
            <person name="Huber J.A."/>
        </authorList>
    </citation>
    <scope>NUCLEOTIDE SEQUENCE [LARGE SCALE GENOMIC DNA]</scope>
</reference>
<comment type="caution">
    <text evidence="4">The sequence shown here is derived from an EMBL/GenBank/DDBJ whole genome shotgun (WGS) entry which is preliminary data.</text>
</comment>
<proteinExistence type="inferred from homology"/>
<dbReference type="Gene3D" id="3.10.20.10">
    <property type="match status" value="1"/>
</dbReference>
<name>A0A2A5ATS5_9GAMM</name>
<dbReference type="HAMAP" id="MF_00187">
    <property type="entry name" value="FdhD"/>
    <property type="match status" value="1"/>
</dbReference>
<evidence type="ECO:0000313" key="5">
    <source>
        <dbReference type="Proteomes" id="UP000218327"/>
    </source>
</evidence>
<dbReference type="PIRSF" id="PIRSF015626">
    <property type="entry name" value="FdhD"/>
    <property type="match status" value="1"/>
</dbReference>
<dbReference type="GO" id="GO:0016783">
    <property type="term" value="F:sulfurtransferase activity"/>
    <property type="evidence" value="ECO:0007669"/>
    <property type="project" value="InterPro"/>
</dbReference>
<dbReference type="Proteomes" id="UP000218327">
    <property type="component" value="Unassembled WGS sequence"/>
</dbReference>
<feature type="active site" description="Cysteine persulfide intermediate" evidence="3">
    <location>
        <position position="122"/>
    </location>
</feature>
<dbReference type="PANTHER" id="PTHR30592">
    <property type="entry name" value="FORMATE DEHYDROGENASE"/>
    <property type="match status" value="1"/>
</dbReference>
<comment type="function">
    <text evidence="3">Required for formate dehydrogenase (FDH) activity. Acts as a sulfur carrier protein that transfers sulfur from IscS to the molybdenum cofactor prior to its insertion into FDH.</text>
</comment>
<dbReference type="SUPFAM" id="SSF53927">
    <property type="entry name" value="Cytidine deaminase-like"/>
    <property type="match status" value="1"/>
</dbReference>
<evidence type="ECO:0000256" key="1">
    <source>
        <dbReference type="ARBA" id="ARBA00022490"/>
    </source>
</evidence>
<evidence type="ECO:0000313" key="4">
    <source>
        <dbReference type="EMBL" id="PCJ22703.1"/>
    </source>
</evidence>
<keyword evidence="4" id="KW-0808">Transferase</keyword>
<feature type="binding site" evidence="3">
    <location>
        <begin position="261"/>
        <end position="266"/>
    </location>
    <ligand>
        <name>Mo-bis(molybdopterin guanine dinucleotide)</name>
        <dbReference type="ChEBI" id="CHEBI:60539"/>
    </ligand>
</feature>
<comment type="similarity">
    <text evidence="3">Belongs to the FdhD family.</text>
</comment>
<sequence>MRDKAAAGDGQSAVVESVVERGVEVWQNQKSSSSVDNIINEVAVALVYNGVSHAVMMATPLNLEAFALGFSLTEGIVDCAADIYEIQVDSIDEGIEVSVTISSQCFARLKDKRRNLSGRTGCGICGAESLQQVHLSLSKVIADFCISHEAIDRATRDLNNHQPLQELTGATHGAAWCNVEGKQLLVCEDVGRHNALDKLVGLLLSQELISQEGFLLISSRASYEILQKSAMANIGIVVAMSAPTSLAIDIADQTGITLIGFSRENRHVVYSNSARLLS</sequence>
<dbReference type="GO" id="GO:0006777">
    <property type="term" value="P:Mo-molybdopterin cofactor biosynthetic process"/>
    <property type="evidence" value="ECO:0007669"/>
    <property type="project" value="UniProtKB-UniRule"/>
</dbReference>
<gene>
    <name evidence="3" type="primary">fdhD</name>
    <name evidence="4" type="ORF">COA96_13715</name>
</gene>
<dbReference type="InterPro" id="IPR016193">
    <property type="entry name" value="Cytidine_deaminase-like"/>
</dbReference>
<dbReference type="PANTHER" id="PTHR30592:SF1">
    <property type="entry name" value="SULFUR CARRIER PROTEIN FDHD"/>
    <property type="match status" value="1"/>
</dbReference>
<dbReference type="InterPro" id="IPR003786">
    <property type="entry name" value="FdhD"/>
</dbReference>
<dbReference type="EMBL" id="NVVJ01000053">
    <property type="protein sequence ID" value="PCJ22703.1"/>
    <property type="molecule type" value="Genomic_DNA"/>
</dbReference>
<organism evidence="4 5">
    <name type="scientific">SAR86 cluster bacterium</name>
    <dbReference type="NCBI Taxonomy" id="2030880"/>
    <lineage>
        <taxon>Bacteria</taxon>
        <taxon>Pseudomonadati</taxon>
        <taxon>Pseudomonadota</taxon>
        <taxon>Gammaproteobacteria</taxon>
        <taxon>SAR86 cluster</taxon>
    </lineage>
</organism>
<accession>A0A2A5ATS5</accession>
<dbReference type="AlphaFoldDB" id="A0A2A5ATS5"/>
<evidence type="ECO:0000256" key="3">
    <source>
        <dbReference type="HAMAP-Rule" id="MF_00187"/>
    </source>
</evidence>
<dbReference type="Pfam" id="PF02634">
    <property type="entry name" value="FdhD-NarQ"/>
    <property type="match status" value="1"/>
</dbReference>
<protein>
    <recommendedName>
        <fullName evidence="3">Sulfur carrier protein FdhD</fullName>
    </recommendedName>
</protein>
<dbReference type="GO" id="GO:0097163">
    <property type="term" value="F:sulfur carrier activity"/>
    <property type="evidence" value="ECO:0007669"/>
    <property type="project" value="UniProtKB-UniRule"/>
</dbReference>
<dbReference type="NCBIfam" id="TIGR00129">
    <property type="entry name" value="fdhD_narQ"/>
    <property type="match status" value="1"/>
</dbReference>
<evidence type="ECO:0000256" key="2">
    <source>
        <dbReference type="ARBA" id="ARBA00023150"/>
    </source>
</evidence>
<dbReference type="Gene3D" id="3.40.140.10">
    <property type="entry name" value="Cytidine Deaminase, domain 2"/>
    <property type="match status" value="1"/>
</dbReference>